<evidence type="ECO:0000256" key="1">
    <source>
        <dbReference type="ARBA" id="ARBA00005913"/>
    </source>
</evidence>
<dbReference type="Proteomes" id="UP000271098">
    <property type="component" value="Unassembled WGS sequence"/>
</dbReference>
<dbReference type="InterPro" id="IPR019371">
    <property type="entry name" value="KxDL_dom"/>
</dbReference>
<dbReference type="AlphaFoldDB" id="A0A183DV70"/>
<evidence type="ECO:0000259" key="2">
    <source>
        <dbReference type="Pfam" id="PF10241"/>
    </source>
</evidence>
<dbReference type="PANTHER" id="PTHR13511">
    <property type="entry name" value="KXDL MOTIF-CONTAINING PROTEIN 1"/>
    <property type="match status" value="1"/>
</dbReference>
<dbReference type="GO" id="GO:0032418">
    <property type="term" value="P:lysosome localization"/>
    <property type="evidence" value="ECO:0007669"/>
    <property type="project" value="TreeGrafter"/>
</dbReference>
<name>A0A183DV70_9BILA</name>
<proteinExistence type="inferred from homology"/>
<evidence type="ECO:0000313" key="4">
    <source>
        <dbReference type="Proteomes" id="UP000271098"/>
    </source>
</evidence>
<gene>
    <name evidence="3" type="ORF">GPUH_LOCUS12611</name>
</gene>
<comment type="similarity">
    <text evidence="1">Belongs to the KXD1 family.</text>
</comment>
<evidence type="ECO:0000313" key="3">
    <source>
        <dbReference type="EMBL" id="VDN20755.1"/>
    </source>
</evidence>
<protein>
    <submittedName>
        <fullName evidence="5">KxDL domain-containing protein</fullName>
    </submittedName>
</protein>
<dbReference type="GO" id="GO:0099078">
    <property type="term" value="C:BORC complex"/>
    <property type="evidence" value="ECO:0007669"/>
    <property type="project" value="TreeGrafter"/>
</dbReference>
<dbReference type="EMBL" id="UYRT01079457">
    <property type="protein sequence ID" value="VDN20755.1"/>
    <property type="molecule type" value="Genomic_DNA"/>
</dbReference>
<dbReference type="PANTHER" id="PTHR13511:SF0">
    <property type="entry name" value="KXDL MOTIF-CONTAINING PROTEIN 1"/>
    <property type="match status" value="1"/>
</dbReference>
<dbReference type="InterPro" id="IPR039843">
    <property type="entry name" value="KXD1-like"/>
</dbReference>
<reference evidence="5" key="1">
    <citation type="submission" date="2016-06" db="UniProtKB">
        <authorList>
            <consortium name="WormBaseParasite"/>
        </authorList>
    </citation>
    <scope>IDENTIFICATION</scope>
</reference>
<dbReference type="OrthoDB" id="10258877at2759"/>
<dbReference type="Pfam" id="PF10241">
    <property type="entry name" value="KxDL"/>
    <property type="match status" value="1"/>
</dbReference>
<keyword evidence="4" id="KW-1185">Reference proteome</keyword>
<accession>A0A183DV70</accession>
<evidence type="ECO:0000313" key="5">
    <source>
        <dbReference type="WBParaSite" id="GPUH_0001262501-mRNA-1"/>
    </source>
</evidence>
<organism evidence="5">
    <name type="scientific">Gongylonema pulchrum</name>
    <dbReference type="NCBI Taxonomy" id="637853"/>
    <lineage>
        <taxon>Eukaryota</taxon>
        <taxon>Metazoa</taxon>
        <taxon>Ecdysozoa</taxon>
        <taxon>Nematoda</taxon>
        <taxon>Chromadorea</taxon>
        <taxon>Rhabditida</taxon>
        <taxon>Spirurina</taxon>
        <taxon>Spiruromorpha</taxon>
        <taxon>Spiruroidea</taxon>
        <taxon>Gongylonematidae</taxon>
        <taxon>Gongylonema</taxon>
    </lineage>
</organism>
<feature type="domain" description="KxDL" evidence="2">
    <location>
        <begin position="2"/>
        <end position="64"/>
    </location>
</feature>
<dbReference type="WBParaSite" id="GPUH_0001262501-mRNA-1">
    <property type="protein sequence ID" value="GPUH_0001262501-mRNA-1"/>
    <property type="gene ID" value="GPUH_0001262501"/>
</dbReference>
<sequence length="81" mass="9701">MRFEKTNEMLVNCCALSSRRLEKAKKELIFNRQLILEMKSDLESIFRRIRALKQNYISKYPQIYQHFGRRSAFICSGLLLL</sequence>
<reference evidence="3 4" key="2">
    <citation type="submission" date="2018-11" db="EMBL/GenBank/DDBJ databases">
        <authorList>
            <consortium name="Pathogen Informatics"/>
        </authorList>
    </citation>
    <scope>NUCLEOTIDE SEQUENCE [LARGE SCALE GENOMIC DNA]</scope>
</reference>